<feature type="transmembrane region" description="Helical" evidence="2">
    <location>
        <begin position="236"/>
        <end position="256"/>
    </location>
</feature>
<feature type="transmembrane region" description="Helical" evidence="2">
    <location>
        <begin position="176"/>
        <end position="200"/>
    </location>
</feature>
<dbReference type="Proteomes" id="UP000624325">
    <property type="component" value="Unassembled WGS sequence"/>
</dbReference>
<dbReference type="RefSeq" id="WP_203700419.1">
    <property type="nucleotide sequence ID" value="NZ_BAAALU010000030.1"/>
</dbReference>
<feature type="region of interest" description="Disordered" evidence="1">
    <location>
        <begin position="1"/>
        <end position="66"/>
    </location>
</feature>
<keyword evidence="2" id="KW-0472">Membrane</keyword>
<sequence>MSSQADIPAADKSDSSQAESSSPRHAKGGDATAATGVIAGPAAGDGLESLPIVPPSGANPAPSQTVVPTITGLDTVAGPETVAAASGDGALSGVATGDDTLHGGVRSPAAPPKAEDADGGAPAHGDAGAVSVERLPTRLSVNKARHAASAQTGMFRMGDLHSDAHPTPDNSHMLGICAWGTALALAGVGVGIRGLAAIIGGSAPGWYKPALIGVGVIGVLLTVGAFVTIQRRYLPWLLLAFATLPLAVTIALTIIAL</sequence>
<evidence type="ECO:0000256" key="2">
    <source>
        <dbReference type="SAM" id="Phobius"/>
    </source>
</evidence>
<gene>
    <name evidence="3" type="ORF">Air01nite_08220</name>
</gene>
<protein>
    <submittedName>
        <fullName evidence="3">Uncharacterized protein</fullName>
    </submittedName>
</protein>
<name>A0ABQ4BW15_9ACTN</name>
<reference evidence="3 4" key="1">
    <citation type="submission" date="2021-01" db="EMBL/GenBank/DDBJ databases">
        <title>Whole genome shotgun sequence of Asanoa iriomotensis NBRC 100142.</title>
        <authorList>
            <person name="Komaki H."/>
            <person name="Tamura T."/>
        </authorList>
    </citation>
    <scope>NUCLEOTIDE SEQUENCE [LARGE SCALE GENOMIC DNA]</scope>
    <source>
        <strain evidence="3 4">NBRC 100142</strain>
    </source>
</reference>
<dbReference type="EMBL" id="BONC01000003">
    <property type="protein sequence ID" value="GIF54727.1"/>
    <property type="molecule type" value="Genomic_DNA"/>
</dbReference>
<keyword evidence="2" id="KW-0812">Transmembrane</keyword>
<accession>A0ABQ4BW15</accession>
<organism evidence="3 4">
    <name type="scientific">Asanoa iriomotensis</name>
    <dbReference type="NCBI Taxonomy" id="234613"/>
    <lineage>
        <taxon>Bacteria</taxon>
        <taxon>Bacillati</taxon>
        <taxon>Actinomycetota</taxon>
        <taxon>Actinomycetes</taxon>
        <taxon>Micromonosporales</taxon>
        <taxon>Micromonosporaceae</taxon>
        <taxon>Asanoa</taxon>
    </lineage>
</organism>
<comment type="caution">
    <text evidence="3">The sequence shown here is derived from an EMBL/GenBank/DDBJ whole genome shotgun (WGS) entry which is preliminary data.</text>
</comment>
<feature type="region of interest" description="Disordered" evidence="1">
    <location>
        <begin position="87"/>
        <end position="127"/>
    </location>
</feature>
<feature type="transmembrane region" description="Helical" evidence="2">
    <location>
        <begin position="206"/>
        <end position="229"/>
    </location>
</feature>
<evidence type="ECO:0000313" key="4">
    <source>
        <dbReference type="Proteomes" id="UP000624325"/>
    </source>
</evidence>
<keyword evidence="4" id="KW-1185">Reference proteome</keyword>
<proteinExistence type="predicted"/>
<evidence type="ECO:0000256" key="1">
    <source>
        <dbReference type="SAM" id="MobiDB-lite"/>
    </source>
</evidence>
<evidence type="ECO:0000313" key="3">
    <source>
        <dbReference type="EMBL" id="GIF54727.1"/>
    </source>
</evidence>
<keyword evidence="2" id="KW-1133">Transmembrane helix</keyword>